<feature type="domain" description="Helicase C-terminal" evidence="23">
    <location>
        <begin position="427"/>
        <end position="590"/>
    </location>
</feature>
<dbReference type="PANTHER" id="PTHR14950:SF62">
    <property type="entry name" value="DICER-LIKE PROTEIN 1"/>
    <property type="match status" value="1"/>
</dbReference>
<dbReference type="InterPro" id="IPR011545">
    <property type="entry name" value="DEAD/DEAH_box_helicase_dom"/>
</dbReference>
<keyword evidence="7" id="KW-0547">Nucleotide-binding</keyword>
<comment type="similarity">
    <text evidence="16 17">Belongs to the helicase family. Dicer subfamily.</text>
</comment>
<dbReference type="EMBL" id="JAWDJX010000070">
    <property type="protein sequence ID" value="KAK3047034.1"/>
    <property type="molecule type" value="Genomic_DNA"/>
</dbReference>
<dbReference type="Pfam" id="PF00270">
    <property type="entry name" value="DEAD"/>
    <property type="match status" value="1"/>
</dbReference>
<evidence type="ECO:0000259" key="20">
    <source>
        <dbReference type="PROSITE" id="PS50142"/>
    </source>
</evidence>
<dbReference type="Pfam" id="PF00271">
    <property type="entry name" value="Helicase_C"/>
    <property type="match status" value="1"/>
</dbReference>
<dbReference type="GO" id="GO:0004386">
    <property type="term" value="F:helicase activity"/>
    <property type="evidence" value="ECO:0007669"/>
    <property type="project" value="UniProtKB-KW"/>
</dbReference>
<dbReference type="GO" id="GO:0003723">
    <property type="term" value="F:RNA binding"/>
    <property type="evidence" value="ECO:0007669"/>
    <property type="project" value="UniProtKB-UniRule"/>
</dbReference>
<organism evidence="25 26">
    <name type="scientific">Extremus antarcticus</name>
    <dbReference type="NCBI Taxonomy" id="702011"/>
    <lineage>
        <taxon>Eukaryota</taxon>
        <taxon>Fungi</taxon>
        <taxon>Dikarya</taxon>
        <taxon>Ascomycota</taxon>
        <taxon>Pezizomycotina</taxon>
        <taxon>Dothideomycetes</taxon>
        <taxon>Dothideomycetidae</taxon>
        <taxon>Mycosphaerellales</taxon>
        <taxon>Extremaceae</taxon>
        <taxon>Extremus</taxon>
    </lineage>
</organism>
<dbReference type="CDD" id="cd18802">
    <property type="entry name" value="SF2_C_dicer"/>
    <property type="match status" value="1"/>
</dbReference>
<keyword evidence="5" id="KW-0479">Metal-binding</keyword>
<dbReference type="PROSITE" id="PS50821">
    <property type="entry name" value="PAZ"/>
    <property type="match status" value="1"/>
</dbReference>
<evidence type="ECO:0000256" key="9">
    <source>
        <dbReference type="ARBA" id="ARBA00022806"/>
    </source>
</evidence>
<keyword evidence="26" id="KW-1185">Reference proteome</keyword>
<dbReference type="Gene3D" id="3.30.160.380">
    <property type="entry name" value="Dicer dimerisation domain"/>
    <property type="match status" value="1"/>
</dbReference>
<dbReference type="InterPro" id="IPR014001">
    <property type="entry name" value="Helicase_ATP-bd"/>
</dbReference>
<dbReference type="PROSITE" id="PS51194">
    <property type="entry name" value="HELICASE_CTER"/>
    <property type="match status" value="1"/>
</dbReference>
<evidence type="ECO:0000256" key="17">
    <source>
        <dbReference type="PROSITE-ProRule" id="PRU00657"/>
    </source>
</evidence>
<proteinExistence type="inferred from homology"/>
<dbReference type="CDD" id="cd00593">
    <property type="entry name" value="RIBOc"/>
    <property type="match status" value="2"/>
</dbReference>
<keyword evidence="14" id="KW-0051">Antiviral defense</keyword>
<evidence type="ECO:0000256" key="8">
    <source>
        <dbReference type="ARBA" id="ARBA00022801"/>
    </source>
</evidence>
<evidence type="ECO:0000256" key="13">
    <source>
        <dbReference type="ARBA" id="ARBA00022884"/>
    </source>
</evidence>
<evidence type="ECO:0000313" key="26">
    <source>
        <dbReference type="Proteomes" id="UP001271007"/>
    </source>
</evidence>
<dbReference type="InterPro" id="IPR014720">
    <property type="entry name" value="dsRBD_dom"/>
</dbReference>
<dbReference type="PANTHER" id="PTHR14950">
    <property type="entry name" value="DICER-RELATED"/>
    <property type="match status" value="1"/>
</dbReference>
<dbReference type="GO" id="GO:0005634">
    <property type="term" value="C:nucleus"/>
    <property type="evidence" value="ECO:0007669"/>
    <property type="project" value="TreeGrafter"/>
</dbReference>
<keyword evidence="6" id="KW-0677">Repeat</keyword>
<evidence type="ECO:0000259" key="23">
    <source>
        <dbReference type="PROSITE" id="PS51194"/>
    </source>
</evidence>
<evidence type="ECO:0000256" key="18">
    <source>
        <dbReference type="SAM" id="MobiDB-lite"/>
    </source>
</evidence>
<name>A0AAJ0D6D8_9PEZI</name>
<dbReference type="InterPro" id="IPR005034">
    <property type="entry name" value="Dicer_dimerisation"/>
</dbReference>
<dbReference type="Gene3D" id="1.10.1520.10">
    <property type="entry name" value="Ribonuclease III domain"/>
    <property type="match status" value="2"/>
</dbReference>
<dbReference type="InterPro" id="IPR027417">
    <property type="entry name" value="P-loop_NTPase"/>
</dbReference>
<dbReference type="CDD" id="cd18034">
    <property type="entry name" value="DEXHc_dicer"/>
    <property type="match status" value="1"/>
</dbReference>
<evidence type="ECO:0000256" key="15">
    <source>
        <dbReference type="ARBA" id="ARBA00023211"/>
    </source>
</evidence>
<dbReference type="InterPro" id="IPR038248">
    <property type="entry name" value="Dicer_dimer_sf"/>
</dbReference>
<accession>A0AAJ0D6D8</accession>
<dbReference type="PROSITE" id="PS00517">
    <property type="entry name" value="RNASE_3_1"/>
    <property type="match status" value="1"/>
</dbReference>
<keyword evidence="11" id="KW-0067">ATP-binding</keyword>
<dbReference type="InterPro" id="IPR000999">
    <property type="entry name" value="RNase_III_dom"/>
</dbReference>
<dbReference type="GO" id="GO:0050688">
    <property type="term" value="P:regulation of defense response to virus"/>
    <property type="evidence" value="ECO:0007669"/>
    <property type="project" value="UniProtKB-KW"/>
</dbReference>
<dbReference type="Pfam" id="PF03368">
    <property type="entry name" value="Dicer_dimer"/>
    <property type="match status" value="1"/>
</dbReference>
<keyword evidence="10" id="KW-0862">Zinc</keyword>
<keyword evidence="9" id="KW-0347">Helicase</keyword>
<evidence type="ECO:0000256" key="2">
    <source>
        <dbReference type="ARBA" id="ARBA00001946"/>
    </source>
</evidence>
<feature type="domain" description="Dicer dsRNA-binding fold" evidence="24">
    <location>
        <begin position="622"/>
        <end position="712"/>
    </location>
</feature>
<keyword evidence="15" id="KW-0464">Manganese</keyword>
<comment type="cofactor">
    <cofactor evidence="1">
        <name>Mn(2+)</name>
        <dbReference type="ChEBI" id="CHEBI:29035"/>
    </cofactor>
</comment>
<dbReference type="SUPFAM" id="SSF52540">
    <property type="entry name" value="P-loop containing nucleoside triphosphate hydrolases"/>
    <property type="match status" value="1"/>
</dbReference>
<evidence type="ECO:0000256" key="5">
    <source>
        <dbReference type="ARBA" id="ARBA00022723"/>
    </source>
</evidence>
<dbReference type="Gene3D" id="3.40.50.300">
    <property type="entry name" value="P-loop containing nucleotide triphosphate hydrolases"/>
    <property type="match status" value="2"/>
</dbReference>
<evidence type="ECO:0000256" key="16">
    <source>
        <dbReference type="ARBA" id="ARBA00035116"/>
    </source>
</evidence>
<evidence type="ECO:0000256" key="3">
    <source>
        <dbReference type="ARBA" id="ARBA00020797"/>
    </source>
</evidence>
<evidence type="ECO:0000256" key="1">
    <source>
        <dbReference type="ARBA" id="ARBA00001936"/>
    </source>
</evidence>
<feature type="domain" description="RNase III" evidence="20">
    <location>
        <begin position="1059"/>
        <end position="1174"/>
    </location>
</feature>
<dbReference type="Pfam" id="PF24995">
    <property type="entry name" value="DSRM_2"/>
    <property type="match status" value="1"/>
</dbReference>
<gene>
    <name evidence="25" type="primary">dcl1</name>
    <name evidence="25" type="ORF">LTR09_011548</name>
</gene>
<comment type="caution">
    <text evidence="25">The sequence shown here is derived from an EMBL/GenBank/DDBJ whole genome shotgun (WGS) entry which is preliminary data.</text>
</comment>
<feature type="region of interest" description="Disordered" evidence="18">
    <location>
        <begin position="1"/>
        <end position="41"/>
    </location>
</feature>
<reference evidence="25" key="1">
    <citation type="submission" date="2023-04" db="EMBL/GenBank/DDBJ databases">
        <title>Black Yeasts Isolated from many extreme environments.</title>
        <authorList>
            <person name="Coleine C."/>
            <person name="Stajich J.E."/>
            <person name="Selbmann L."/>
        </authorList>
    </citation>
    <scope>NUCLEOTIDE SEQUENCE</scope>
    <source>
        <strain evidence="25">CCFEE 5312</strain>
    </source>
</reference>
<dbReference type="GO" id="GO:0030422">
    <property type="term" value="P:siRNA processing"/>
    <property type="evidence" value="ECO:0007669"/>
    <property type="project" value="TreeGrafter"/>
</dbReference>
<dbReference type="Proteomes" id="UP001271007">
    <property type="component" value="Unassembled WGS sequence"/>
</dbReference>
<protein>
    <recommendedName>
        <fullName evidence="3">Dicer-like protein 1</fullName>
    </recommendedName>
</protein>
<dbReference type="PROSITE" id="PS50142">
    <property type="entry name" value="RNASE_3_2"/>
    <property type="match status" value="2"/>
</dbReference>
<dbReference type="InterPro" id="IPR036389">
    <property type="entry name" value="RNase_III_sf"/>
</dbReference>
<dbReference type="PROSITE" id="PS51327">
    <property type="entry name" value="DICER_DSRBF"/>
    <property type="match status" value="1"/>
</dbReference>
<dbReference type="PROSITE" id="PS51192">
    <property type="entry name" value="HELICASE_ATP_BIND_1"/>
    <property type="match status" value="1"/>
</dbReference>
<dbReference type="FunFam" id="3.40.50.300:FF:000628">
    <property type="entry name" value="Endoribonuclease Dicer"/>
    <property type="match status" value="1"/>
</dbReference>
<feature type="domain" description="PAZ" evidence="21">
    <location>
        <begin position="862"/>
        <end position="989"/>
    </location>
</feature>
<feature type="domain" description="Helicase ATP-binding" evidence="22">
    <location>
        <begin position="103"/>
        <end position="284"/>
    </location>
</feature>
<evidence type="ECO:0000256" key="11">
    <source>
        <dbReference type="ARBA" id="ARBA00022840"/>
    </source>
</evidence>
<evidence type="ECO:0000256" key="4">
    <source>
        <dbReference type="ARBA" id="ARBA00022721"/>
    </source>
</evidence>
<evidence type="ECO:0000256" key="14">
    <source>
        <dbReference type="ARBA" id="ARBA00023118"/>
    </source>
</evidence>
<dbReference type="SMART" id="SM00487">
    <property type="entry name" value="DEXDc"/>
    <property type="match status" value="1"/>
</dbReference>
<evidence type="ECO:0000256" key="10">
    <source>
        <dbReference type="ARBA" id="ARBA00022833"/>
    </source>
</evidence>
<evidence type="ECO:0000259" key="21">
    <source>
        <dbReference type="PROSITE" id="PS50821"/>
    </source>
</evidence>
<keyword evidence="8" id="KW-0378">Hydrolase</keyword>
<dbReference type="GO" id="GO:0005524">
    <property type="term" value="F:ATP binding"/>
    <property type="evidence" value="ECO:0007669"/>
    <property type="project" value="UniProtKB-KW"/>
</dbReference>
<dbReference type="GO" id="GO:0004525">
    <property type="term" value="F:ribonuclease III activity"/>
    <property type="evidence" value="ECO:0007669"/>
    <property type="project" value="InterPro"/>
</dbReference>
<evidence type="ECO:0000313" key="25">
    <source>
        <dbReference type="EMBL" id="KAK3047034.1"/>
    </source>
</evidence>
<keyword evidence="12" id="KW-0460">Magnesium</keyword>
<dbReference type="Pfam" id="PF00636">
    <property type="entry name" value="Ribonuclease_3"/>
    <property type="match status" value="2"/>
</dbReference>
<dbReference type="InterPro" id="IPR003100">
    <property type="entry name" value="PAZ_dom"/>
</dbReference>
<evidence type="ECO:0000259" key="22">
    <source>
        <dbReference type="PROSITE" id="PS51192"/>
    </source>
</evidence>
<evidence type="ECO:0000256" key="12">
    <source>
        <dbReference type="ARBA" id="ARBA00022842"/>
    </source>
</evidence>
<evidence type="ECO:0000256" key="7">
    <source>
        <dbReference type="ARBA" id="ARBA00022741"/>
    </source>
</evidence>
<dbReference type="SUPFAM" id="SSF69065">
    <property type="entry name" value="RNase III domain-like"/>
    <property type="match status" value="2"/>
</dbReference>
<feature type="domain" description="DRBM" evidence="19">
    <location>
        <begin position="1413"/>
        <end position="1487"/>
    </location>
</feature>
<feature type="domain" description="RNase III" evidence="20">
    <location>
        <begin position="1231"/>
        <end position="1382"/>
    </location>
</feature>
<dbReference type="SMART" id="SM00490">
    <property type="entry name" value="HELICc"/>
    <property type="match status" value="1"/>
</dbReference>
<dbReference type="FunFam" id="1.10.1520.10:FF:000015">
    <property type="entry name" value="Dicer-like protein 1"/>
    <property type="match status" value="1"/>
</dbReference>
<dbReference type="InterPro" id="IPR056755">
    <property type="entry name" value="DSRM_2"/>
</dbReference>
<dbReference type="GO" id="GO:0005737">
    <property type="term" value="C:cytoplasm"/>
    <property type="evidence" value="ECO:0007669"/>
    <property type="project" value="TreeGrafter"/>
</dbReference>
<dbReference type="InterPro" id="IPR001650">
    <property type="entry name" value="Helicase_C-like"/>
</dbReference>
<dbReference type="GO" id="GO:0046872">
    <property type="term" value="F:metal ion binding"/>
    <property type="evidence" value="ECO:0007669"/>
    <property type="project" value="UniProtKB-KW"/>
</dbReference>
<keyword evidence="4" id="KW-0930">Antiviral protein</keyword>
<evidence type="ECO:0000259" key="24">
    <source>
        <dbReference type="PROSITE" id="PS51327"/>
    </source>
</evidence>
<sequence>MGTNHPPHSSPKDSLIDMDSDDALDNVPQEPGHPASNLRERRRAQNAIFEAWVTSEVGQEALKPKLKNGRPKEAADEELSIHSLMAKEGTKIIKNPREYQMELFERAKKENTIAVLDTGSGKTLIAVLLLRHIIDQELEDRASGKQPRISFFLVSSVTLVYQQFSVLEVNLDHKITRVCGADNTDNWQKAKWVKMFSECKVIVCTAEILQQCLSHSYISMNQINLLVFDEAHHTKKNHAYARIIKDFYMNVDEISRPRVFGMTASPVDAKTDVVQAALELETLLHSRIATTDDMSFTAAVKRPKEEILLYAPLTRPYETRLLQSVKAKFGHIHAFSQTFEECPRVARELGSWCADQYLIDALAEKRLKQYEEKAERTFYSSNADRDVRDLDKIHADLRSAIELLEQHRRNLDNKPFNEIDASSKIGKLNKYLSREFERSSSNRCIVFVERRHTAQLLSAVFAKKKNTHLRPASLVGSNGKGNEDSVSYRAQVMTMIKFRSGEINCLFATSVAEEGLDIPDCNLVVRFDIYRTMIQYVQSRGRARKQNSKFIHMRENGNSIHEQTILDVRFQEATMRRFCQSLPEDRRLIGHEDNLEMLLEKEKNLRVYTDDVTGAKLTYGNCLAVLANYVSVLPTDSDEPLHPTYVVLTRGSKFLSEVLLPPGSVIRSVIGRVHTRKTLAKRAAAFDACIELRKKGHLDEHLTSTQRKRVNVMRGAQLALNTKSGTKYTMLLKPSVWSHGRGTLPTELWVTMLDFPDGLERAHQPLALLTRTEMPDFPQFPLFLNDGKRSTVVCRNLHKAFRVDGDSMDRLNCFLFRVLNDVFKKKYEENAAMVSWWLAPIKDTGTIDSGASLMDILDHSLLDEVLAKDNYDWTPERPAEDLVNKFLIDPFSGAGKFISLAIEPILAPSDPTPEGSSKRKNASSIIDNSNSKWKASRDWKTWNPDQPVIRAETLWLRLNKLATPGAEDLKQRPNSGEAFLCPEPLRISVLPIPVVTTCFVFPAVIHRLDSYLIALEACDVVGVKCNPDVALAAVTKDSDNSGEHENEERTNFQRGMGENYERLEFIGDTFLKTATTIATFIQNPNDMEEDMHIIRMLMLCNKNLFETAQKLDLSQYVRSQAFARDRWYPEGLKLLEGKGANKKEAAGVFKQQLGDKTIADVCEALIGAAFVSHDKPGEKWDEEQWNAAVQAVTKLVDAKEHAMGSWDAYRMTYDKPAYQTADSTASQRDLAEKVELEHAYRFKYPRLLRSAFMHPSQPRSYESVPSYERLEFLGDALLDMTSITHLFYRFPTKDPQWLTEHKMAMVSNKFLGAVCVNIGFHKHLRYASAILEHQIREYATELLEAKRTAGSARDYWTTVSDPPKCLPDIVESFVGAMFIDSDFDYGVVQTFFNDHIMWYFEDMSIYDSFANNHPCTQLHGLMQITYGCQEYRLMARELPAPDGVEVEKKDLVAAVLVHNEVVAFSPGKSGRYARVRAAQKALEALEGLAPREFRVRFGCDCFGKVDGEKEEGVVDGEVGVGVDCGV</sequence>
<dbReference type="GO" id="GO:0051607">
    <property type="term" value="P:defense response to virus"/>
    <property type="evidence" value="ECO:0007669"/>
    <property type="project" value="UniProtKB-KW"/>
</dbReference>
<evidence type="ECO:0000259" key="19">
    <source>
        <dbReference type="PROSITE" id="PS50137"/>
    </source>
</evidence>
<dbReference type="PROSITE" id="PS50137">
    <property type="entry name" value="DS_RBD"/>
    <property type="match status" value="1"/>
</dbReference>
<comment type="cofactor">
    <cofactor evidence="2">
        <name>Mg(2+)</name>
        <dbReference type="ChEBI" id="CHEBI:18420"/>
    </cofactor>
</comment>
<keyword evidence="13 17" id="KW-0694">RNA-binding</keyword>
<evidence type="ECO:0000256" key="6">
    <source>
        <dbReference type="ARBA" id="ARBA00022737"/>
    </source>
</evidence>
<dbReference type="SMART" id="SM00535">
    <property type="entry name" value="RIBOc"/>
    <property type="match status" value="2"/>
</dbReference>